<dbReference type="PANTHER" id="PTHR42946:SF1">
    <property type="entry name" value="PHOSPHOGLUCOMUTASE (ALPHA-D-GLUCOSE-1,6-BISPHOSPHATE-DEPENDENT)"/>
    <property type="match status" value="1"/>
</dbReference>
<feature type="active site" description="Phosphoserine intermediate" evidence="6">
    <location>
        <position position="102"/>
    </location>
</feature>
<feature type="domain" description="Alpha-D-phosphohexomutase C-terminal" evidence="9">
    <location>
        <begin position="369"/>
        <end position="422"/>
    </location>
</feature>
<feature type="domain" description="Alpha-D-phosphohexomutase alpha/beta/alpha" evidence="10">
    <location>
        <begin position="4"/>
        <end position="135"/>
    </location>
</feature>
<name>A0ABY3X919_9GAMM</name>
<dbReference type="EMBL" id="CP093379">
    <property type="protein sequence ID" value="UNM97552.1"/>
    <property type="molecule type" value="Genomic_DNA"/>
</dbReference>
<evidence type="ECO:0000313" key="13">
    <source>
        <dbReference type="EMBL" id="UNM97552.1"/>
    </source>
</evidence>
<dbReference type="InterPro" id="IPR050060">
    <property type="entry name" value="Phosphoglucosamine_mutase"/>
</dbReference>
<feature type="binding site" evidence="6">
    <location>
        <position position="242"/>
    </location>
    <ligand>
        <name>Mg(2+)</name>
        <dbReference type="ChEBI" id="CHEBI:18420"/>
    </ligand>
</feature>
<organism evidence="13 14">
    <name type="scientific">Ignatzschineria rhizosphaerae</name>
    <dbReference type="NCBI Taxonomy" id="2923279"/>
    <lineage>
        <taxon>Bacteria</taxon>
        <taxon>Pseudomonadati</taxon>
        <taxon>Pseudomonadota</taxon>
        <taxon>Gammaproteobacteria</taxon>
        <taxon>Cardiobacteriales</taxon>
        <taxon>Ignatzschineriaceae</taxon>
        <taxon>Ignatzschineria</taxon>
    </lineage>
</organism>
<dbReference type="SUPFAM" id="SSF53738">
    <property type="entry name" value="Phosphoglucomutase, first 3 domains"/>
    <property type="match status" value="2"/>
</dbReference>
<keyword evidence="4 6" id="KW-0460">Magnesium</keyword>
<dbReference type="InterPro" id="IPR005844">
    <property type="entry name" value="A-D-PHexomutase_a/b/a-I"/>
</dbReference>
<dbReference type="GO" id="GO:0008966">
    <property type="term" value="F:phosphoglucosamine mutase activity"/>
    <property type="evidence" value="ECO:0007669"/>
    <property type="project" value="UniProtKB-EC"/>
</dbReference>
<evidence type="ECO:0000256" key="7">
    <source>
        <dbReference type="RuleBase" id="RU004326"/>
    </source>
</evidence>
<comment type="catalytic activity">
    <reaction evidence="6 8">
        <text>alpha-D-glucosamine 1-phosphate = D-glucosamine 6-phosphate</text>
        <dbReference type="Rhea" id="RHEA:23424"/>
        <dbReference type="ChEBI" id="CHEBI:58516"/>
        <dbReference type="ChEBI" id="CHEBI:58725"/>
        <dbReference type="EC" id="5.4.2.10"/>
    </reaction>
</comment>
<evidence type="ECO:0000256" key="8">
    <source>
        <dbReference type="RuleBase" id="RU004327"/>
    </source>
</evidence>
<feature type="binding site" evidence="6">
    <location>
        <position position="240"/>
    </location>
    <ligand>
        <name>Mg(2+)</name>
        <dbReference type="ChEBI" id="CHEBI:18420"/>
    </ligand>
</feature>
<dbReference type="PANTHER" id="PTHR42946">
    <property type="entry name" value="PHOSPHOHEXOSE MUTASE"/>
    <property type="match status" value="1"/>
</dbReference>
<proteinExistence type="inferred from homology"/>
<evidence type="ECO:0000259" key="11">
    <source>
        <dbReference type="Pfam" id="PF02879"/>
    </source>
</evidence>
<feature type="domain" description="Alpha-D-phosphohexomutase alpha/beta/alpha" evidence="11">
    <location>
        <begin position="156"/>
        <end position="253"/>
    </location>
</feature>
<evidence type="ECO:0000256" key="6">
    <source>
        <dbReference type="HAMAP-Rule" id="MF_01554"/>
    </source>
</evidence>
<dbReference type="CDD" id="cd05802">
    <property type="entry name" value="GlmM"/>
    <property type="match status" value="1"/>
</dbReference>
<dbReference type="NCBIfam" id="NF008139">
    <property type="entry name" value="PRK10887.1"/>
    <property type="match status" value="1"/>
</dbReference>
<accession>A0ABY3X919</accession>
<sequence length="441" mass="47385">MMMRKYFGTDGIRGKVGDFPLTPEFALKLGFAAGKVLATTPNATVLIGKDTRQSGDMLESALSAGLTYAGVNVVLAGVLPTPAIAHLTMKHQMVAGIVVSASHNPFYDNGIKFFNHLGEKLDDAVELSIEKAIDEPLVLPKNGELGTISHLLTASDEYVDFCYQSAEGLSLTGQKIVIDCAHGATYEVAPKLFKKLGATVIEVGTAPTGLNINDKVGSTSPEAIIERVKQEKAHCGIAFDGDGDRLLIIDEHGRPFDGDDILYLLATARNEKAVVGTIMSNLGFELALKKRGIELLRSKVGDRYVLELLNEKSLTIGGENSGHILCLDAHSTGDGIIAALQCLLTVTALKRSFGQILDEIPKTVQVMHNVRITKETTWDTPELKAAMEEIETALDGEGRILIRPSGTEPVVRVMVESHDHALSEKHTIALADIIRASADQA</sequence>
<reference evidence="13 14" key="1">
    <citation type="submission" date="2022-03" db="EMBL/GenBank/DDBJ databases">
        <title>Ignatzschineria rhizosphaerae HR5S32.</title>
        <authorList>
            <person name="Sun J.Q."/>
            <person name="Feng J.Y."/>
        </authorList>
    </citation>
    <scope>NUCLEOTIDE SEQUENCE [LARGE SCALE GENOMIC DNA]</scope>
    <source>
        <strain evidence="13 14">HR5S32</strain>
    </source>
</reference>
<keyword evidence="3 6" id="KW-0479">Metal-binding</keyword>
<gene>
    <name evidence="6 13" type="primary">glmM</name>
    <name evidence="13" type="ORF">MMG00_03685</name>
</gene>
<dbReference type="PROSITE" id="PS00710">
    <property type="entry name" value="PGM_PMM"/>
    <property type="match status" value="1"/>
</dbReference>
<evidence type="ECO:0000256" key="3">
    <source>
        <dbReference type="ARBA" id="ARBA00022723"/>
    </source>
</evidence>
<feature type="binding site" evidence="6">
    <location>
        <position position="244"/>
    </location>
    <ligand>
        <name>Mg(2+)</name>
        <dbReference type="ChEBI" id="CHEBI:18420"/>
    </ligand>
</feature>
<evidence type="ECO:0000256" key="2">
    <source>
        <dbReference type="ARBA" id="ARBA00022553"/>
    </source>
</evidence>
<keyword evidence="5 6" id="KW-0413">Isomerase</keyword>
<dbReference type="InterPro" id="IPR005841">
    <property type="entry name" value="Alpha-D-phosphohexomutase_SF"/>
</dbReference>
<evidence type="ECO:0000256" key="5">
    <source>
        <dbReference type="ARBA" id="ARBA00023235"/>
    </source>
</evidence>
<protein>
    <recommendedName>
        <fullName evidence="6 8">Phosphoglucosamine mutase</fullName>
        <ecNumber evidence="6 8">5.4.2.10</ecNumber>
    </recommendedName>
</protein>
<dbReference type="Pfam" id="PF02880">
    <property type="entry name" value="PGM_PMM_III"/>
    <property type="match status" value="1"/>
</dbReference>
<dbReference type="Pfam" id="PF02878">
    <property type="entry name" value="PGM_PMM_I"/>
    <property type="match status" value="1"/>
</dbReference>
<keyword evidence="2 6" id="KW-0597">Phosphoprotein</keyword>
<dbReference type="InterPro" id="IPR036900">
    <property type="entry name" value="A-D-PHexomutase_C_sf"/>
</dbReference>
<dbReference type="InterPro" id="IPR016055">
    <property type="entry name" value="A-D-PHexomutase_a/b/a-I/II/III"/>
</dbReference>
<dbReference type="Gene3D" id="3.30.310.50">
    <property type="entry name" value="Alpha-D-phosphohexomutase, C-terminal domain"/>
    <property type="match status" value="1"/>
</dbReference>
<dbReference type="InterPro" id="IPR006352">
    <property type="entry name" value="GlmM_bact"/>
</dbReference>
<dbReference type="HAMAP" id="MF_01554_B">
    <property type="entry name" value="GlmM_B"/>
    <property type="match status" value="1"/>
</dbReference>
<dbReference type="NCBIfam" id="TIGR01455">
    <property type="entry name" value="glmM"/>
    <property type="match status" value="1"/>
</dbReference>
<comment type="similarity">
    <text evidence="1 6 7">Belongs to the phosphohexose mutase family.</text>
</comment>
<dbReference type="InterPro" id="IPR005843">
    <property type="entry name" value="A-D-PHexomutase_C"/>
</dbReference>
<feature type="modified residue" description="Phosphoserine" evidence="6">
    <location>
        <position position="102"/>
    </location>
</feature>
<evidence type="ECO:0000256" key="1">
    <source>
        <dbReference type="ARBA" id="ARBA00010231"/>
    </source>
</evidence>
<dbReference type="Gene3D" id="3.40.120.10">
    <property type="entry name" value="Alpha-D-Glucose-1,6-Bisphosphate, subunit A, domain 3"/>
    <property type="match status" value="3"/>
</dbReference>
<feature type="domain" description="Alpha-D-phosphohexomutase alpha/beta/alpha" evidence="12">
    <location>
        <begin position="257"/>
        <end position="362"/>
    </location>
</feature>
<comment type="cofactor">
    <cofactor evidence="6">
        <name>Mg(2+)</name>
        <dbReference type="ChEBI" id="CHEBI:18420"/>
    </cofactor>
    <text evidence="6">Binds 1 Mg(2+) ion per subunit.</text>
</comment>
<evidence type="ECO:0000256" key="4">
    <source>
        <dbReference type="ARBA" id="ARBA00022842"/>
    </source>
</evidence>
<dbReference type="Pfam" id="PF02879">
    <property type="entry name" value="PGM_PMM_II"/>
    <property type="match status" value="1"/>
</dbReference>
<evidence type="ECO:0000259" key="10">
    <source>
        <dbReference type="Pfam" id="PF02878"/>
    </source>
</evidence>
<comment type="function">
    <text evidence="6 8">Catalyzes the conversion of glucosamine-6-phosphate to glucosamine-1-phosphate.</text>
</comment>
<feature type="binding site" description="via phosphate group" evidence="6">
    <location>
        <position position="102"/>
    </location>
    <ligand>
        <name>Mg(2+)</name>
        <dbReference type="ChEBI" id="CHEBI:18420"/>
    </ligand>
</feature>
<dbReference type="SUPFAM" id="SSF55957">
    <property type="entry name" value="Phosphoglucomutase, C-terminal domain"/>
    <property type="match status" value="1"/>
</dbReference>
<dbReference type="RefSeq" id="WP_242153280.1">
    <property type="nucleotide sequence ID" value="NZ_CP093379.1"/>
</dbReference>
<comment type="PTM">
    <text evidence="6">Activated by phosphorylation.</text>
</comment>
<evidence type="ECO:0000313" key="14">
    <source>
        <dbReference type="Proteomes" id="UP000829542"/>
    </source>
</evidence>
<keyword evidence="14" id="KW-1185">Reference proteome</keyword>
<dbReference type="InterPro" id="IPR016066">
    <property type="entry name" value="A-D-PHexomutase_CS"/>
</dbReference>
<dbReference type="Pfam" id="PF00408">
    <property type="entry name" value="PGM_PMM_IV"/>
    <property type="match status" value="1"/>
</dbReference>
<dbReference type="InterPro" id="IPR005846">
    <property type="entry name" value="A-D-PHexomutase_a/b/a-III"/>
</dbReference>
<dbReference type="PRINTS" id="PR00509">
    <property type="entry name" value="PGMPMM"/>
</dbReference>
<dbReference type="InterPro" id="IPR005845">
    <property type="entry name" value="A-D-PHexomutase_a/b/a-II"/>
</dbReference>
<dbReference type="Proteomes" id="UP000829542">
    <property type="component" value="Chromosome"/>
</dbReference>
<evidence type="ECO:0000259" key="12">
    <source>
        <dbReference type="Pfam" id="PF02880"/>
    </source>
</evidence>
<evidence type="ECO:0000259" key="9">
    <source>
        <dbReference type="Pfam" id="PF00408"/>
    </source>
</evidence>
<dbReference type="EC" id="5.4.2.10" evidence="6 8"/>